<evidence type="ECO:0000313" key="2">
    <source>
        <dbReference type="EMBL" id="KAJ9143562.1"/>
    </source>
</evidence>
<reference evidence="2" key="1">
    <citation type="submission" date="2022-07" db="EMBL/GenBank/DDBJ databases">
        <title>Fungi with potential for degradation of polypropylene.</title>
        <authorList>
            <person name="Gostincar C."/>
        </authorList>
    </citation>
    <scope>NUCLEOTIDE SEQUENCE</scope>
    <source>
        <strain evidence="2">EXF-13287</strain>
    </source>
</reference>
<protein>
    <submittedName>
        <fullName evidence="2">Uncharacterized protein</fullName>
    </submittedName>
</protein>
<feature type="region of interest" description="Disordered" evidence="1">
    <location>
        <begin position="1"/>
        <end position="36"/>
    </location>
</feature>
<feature type="compositionally biased region" description="Basic and acidic residues" evidence="1">
    <location>
        <begin position="527"/>
        <end position="545"/>
    </location>
</feature>
<feature type="compositionally biased region" description="Polar residues" evidence="1">
    <location>
        <begin position="689"/>
        <end position="715"/>
    </location>
</feature>
<proteinExistence type="predicted"/>
<keyword evidence="3" id="KW-1185">Reference proteome</keyword>
<sequence>MASSGQSSLKRSAGEMGENEERRGKRQKIEPQTELPKKTRDIAINIHLNNIKMDVSFYWKIDESTTVHDLYRKINRKMEKALTKGWEEVTENKLVKAENSLRAVLQSSLLRDLCPELFRPNKDKNTLDLSKYNDKLDQNLWDLVGEKWRYENPSALRLDVVLPNRVPSDLEFEMKYLRQLFKAAATSVSSLCQSTSTKTGATMASSASESSVLPWLSSFSVADRLTLQCFVEDFNAAFPAPSKKSGQEAQPLPQSPETATPTGGETAKGAASNAAVSNYFQTLDIILGDKPDFLAEVPPRVFQQTVGLPRSKYGPDYIVLERTPSVKLKVLKTGRTIQLNVGKRRDDGDGNRVGFNPRVMRKCLRLRDCRLRPGRVIYDYRVWQHEAAYRKTKKVKKREARARLKGQALISPTKRASPLKQVWTQETMNDVYDNTDPWTVTPGESLLYSDYRPAYLDDDDSPVRWDSIEQDPVMLLDEADSLATYEAQEQAPTSTPPSSLQEVPGVENGAPATTSTKRRADDEEQPEQPRKKQRKASEDAKESPTREQPQALTSHEPGEQIASSTFEQTQPQGSVITSTIPFASQPQPNAGPSSKKRKASDDLEEVPAKRQRDSPEPDRQLGSPQVLSSLPDTPLGDSVNNFSPFNSPTVDKQHKHQELQQPAFPALTGSVTDASPRSSSTDNHEIALSLTTAQPPSTAPSSFNSKLFCNNQQTGKAPPPSRIWFRSGWSCNLH</sequence>
<feature type="compositionally biased region" description="Basic and acidic residues" evidence="1">
    <location>
        <begin position="606"/>
        <end position="619"/>
    </location>
</feature>
<accession>A0AA38VP51</accession>
<gene>
    <name evidence="2" type="ORF">NKR19_g6827</name>
</gene>
<feature type="compositionally biased region" description="Polar residues" evidence="1">
    <location>
        <begin position="669"/>
        <end position="681"/>
    </location>
</feature>
<feature type="compositionally biased region" description="Polar residues" evidence="1">
    <location>
        <begin position="638"/>
        <end position="650"/>
    </location>
</feature>
<comment type="caution">
    <text evidence="2">The sequence shown here is derived from an EMBL/GenBank/DDBJ whole genome shotgun (WGS) entry which is preliminary data.</text>
</comment>
<dbReference type="AlphaFoldDB" id="A0AA38VP51"/>
<dbReference type="Proteomes" id="UP001174691">
    <property type="component" value="Unassembled WGS sequence"/>
</dbReference>
<evidence type="ECO:0000313" key="3">
    <source>
        <dbReference type="Proteomes" id="UP001174691"/>
    </source>
</evidence>
<feature type="region of interest" description="Disordered" evidence="1">
    <location>
        <begin position="241"/>
        <end position="268"/>
    </location>
</feature>
<dbReference type="EMBL" id="JANBVN010000111">
    <property type="protein sequence ID" value="KAJ9143562.1"/>
    <property type="molecule type" value="Genomic_DNA"/>
</dbReference>
<feature type="compositionally biased region" description="Basic and acidic residues" evidence="1">
    <location>
        <begin position="19"/>
        <end position="36"/>
    </location>
</feature>
<name>A0AA38VP51_9PEZI</name>
<feature type="compositionally biased region" description="Polar residues" evidence="1">
    <location>
        <begin position="490"/>
        <end position="501"/>
    </location>
</feature>
<feature type="compositionally biased region" description="Polar residues" evidence="1">
    <location>
        <begin position="561"/>
        <end position="592"/>
    </location>
</feature>
<evidence type="ECO:0000256" key="1">
    <source>
        <dbReference type="SAM" id="MobiDB-lite"/>
    </source>
</evidence>
<feature type="compositionally biased region" description="Polar residues" evidence="1">
    <location>
        <begin position="622"/>
        <end position="631"/>
    </location>
</feature>
<feature type="compositionally biased region" description="Polar residues" evidence="1">
    <location>
        <begin position="1"/>
        <end position="10"/>
    </location>
</feature>
<feature type="region of interest" description="Disordered" evidence="1">
    <location>
        <begin position="486"/>
        <end position="721"/>
    </location>
</feature>
<organism evidence="2 3">
    <name type="scientific">Coniochaeta hoffmannii</name>
    <dbReference type="NCBI Taxonomy" id="91930"/>
    <lineage>
        <taxon>Eukaryota</taxon>
        <taxon>Fungi</taxon>
        <taxon>Dikarya</taxon>
        <taxon>Ascomycota</taxon>
        <taxon>Pezizomycotina</taxon>
        <taxon>Sordariomycetes</taxon>
        <taxon>Sordariomycetidae</taxon>
        <taxon>Coniochaetales</taxon>
        <taxon>Coniochaetaceae</taxon>
        <taxon>Coniochaeta</taxon>
    </lineage>
</organism>